<gene>
    <name evidence="1" type="ORF">SFRA_019305</name>
</gene>
<proteinExistence type="predicted"/>
<dbReference type="EMBL" id="JNAD02000009">
    <property type="protein sequence ID" value="RKM93969.1"/>
    <property type="molecule type" value="Genomic_DNA"/>
</dbReference>
<name>A0A3R7J1K9_9ACTN</name>
<accession>A0A3R7J1K9</accession>
<dbReference type="OrthoDB" id="4281577at2"/>
<reference evidence="1 2" key="1">
    <citation type="journal article" date="2014" name="Genome Announc.">
        <title>Draft Genome Sequence of Streptomyces fradiae ATCC 19609, a Strain Highly Sensitive to Antibiotics.</title>
        <authorList>
            <person name="Bekker O.B."/>
            <person name="Klimina K.M."/>
            <person name="Vatlin A.A."/>
            <person name="Zakharevich N.V."/>
            <person name="Kasianov A.S."/>
            <person name="Danilenko V.N."/>
        </authorList>
    </citation>
    <scope>NUCLEOTIDE SEQUENCE [LARGE SCALE GENOMIC DNA]</scope>
    <source>
        <strain evidence="1 2">ATCC 19609</strain>
    </source>
</reference>
<sequence length="282" mass="30042">MHTAIAVTAPDLVLPALDRQTPPATVLAPEMPLEDALARTYGLIESHGYLIVLYPASVPGAVHRRLHGVRSILESDRIALLRLELPPLAVAVLAHQLRRLSLCDFSPGILGSAVRLLTHYVHAGALLSSVSRLDHVPVGLREHAKSWVPGSQFAVLASPEPRLTRVTPGGTVPGGPQYGTELVVARGQSPSDWVFSTLVPAWRVHSVREATLPADSARWWGSGRLVEFAAAIPDLSILYQLVASVRTTECRWCGLELIGDRCAFCCSPVAAGSAALTSGAAT</sequence>
<dbReference type="AlphaFoldDB" id="A0A3R7J1K9"/>
<evidence type="ECO:0000313" key="2">
    <source>
        <dbReference type="Proteomes" id="UP000028058"/>
    </source>
</evidence>
<dbReference type="RefSeq" id="WP_043465339.1">
    <property type="nucleotide sequence ID" value="NZ_CP134822.1"/>
</dbReference>
<evidence type="ECO:0000313" key="1">
    <source>
        <dbReference type="EMBL" id="RKM93969.1"/>
    </source>
</evidence>
<dbReference type="Proteomes" id="UP000028058">
    <property type="component" value="Unassembled WGS sequence"/>
</dbReference>
<organism evidence="1 2">
    <name type="scientific">Streptomyces xinghaiensis</name>
    <dbReference type="NCBI Taxonomy" id="1038928"/>
    <lineage>
        <taxon>Bacteria</taxon>
        <taxon>Bacillati</taxon>
        <taxon>Actinomycetota</taxon>
        <taxon>Actinomycetes</taxon>
        <taxon>Kitasatosporales</taxon>
        <taxon>Streptomycetaceae</taxon>
        <taxon>Streptomyces</taxon>
    </lineage>
</organism>
<comment type="caution">
    <text evidence="1">The sequence shown here is derived from an EMBL/GenBank/DDBJ whole genome shotgun (WGS) entry which is preliminary data.</text>
</comment>
<protein>
    <submittedName>
        <fullName evidence="1">Uncharacterized protein</fullName>
    </submittedName>
</protein>
<keyword evidence="2" id="KW-1185">Reference proteome</keyword>